<dbReference type="AlphaFoldDB" id="A0AB73FUR2"/>
<dbReference type="EMBL" id="LOZE01000121">
    <property type="protein sequence ID" value="KVM23304.1"/>
    <property type="molecule type" value="Genomic_DNA"/>
</dbReference>
<dbReference type="Proteomes" id="UP000061665">
    <property type="component" value="Unassembled WGS sequence"/>
</dbReference>
<accession>A0AB73FUR2</accession>
<dbReference type="RefSeq" id="WP_059723792.1">
    <property type="nucleotide sequence ID" value="NZ_LOYI01000038.1"/>
</dbReference>
<dbReference type="InterPro" id="IPR009734">
    <property type="entry name" value="Myoviridae_GpU"/>
</dbReference>
<evidence type="ECO:0008006" key="3">
    <source>
        <dbReference type="Google" id="ProtNLM"/>
    </source>
</evidence>
<proteinExistence type="predicted"/>
<organism evidence="1 2">
    <name type="scientific">Burkholderia ubonensis</name>
    <dbReference type="NCBI Taxonomy" id="101571"/>
    <lineage>
        <taxon>Bacteria</taxon>
        <taxon>Pseudomonadati</taxon>
        <taxon>Pseudomonadota</taxon>
        <taxon>Betaproteobacteria</taxon>
        <taxon>Burkholderiales</taxon>
        <taxon>Burkholderiaceae</taxon>
        <taxon>Burkholderia</taxon>
        <taxon>Burkholderia cepacia complex</taxon>
    </lineage>
</organism>
<evidence type="ECO:0000313" key="2">
    <source>
        <dbReference type="Proteomes" id="UP000061665"/>
    </source>
</evidence>
<gene>
    <name evidence="1" type="ORF">WJ53_17650</name>
</gene>
<dbReference type="Pfam" id="PF06995">
    <property type="entry name" value="Phage_P2_GpU"/>
    <property type="match status" value="1"/>
</dbReference>
<protein>
    <recommendedName>
        <fullName evidence="3">Phage tail protein</fullName>
    </recommendedName>
</protein>
<name>A0AB73FUR2_9BURK</name>
<reference evidence="1 2" key="1">
    <citation type="submission" date="2015-11" db="EMBL/GenBank/DDBJ databases">
        <title>Expanding the genomic diversity of Burkholderia species for the development of highly accurate diagnostics.</title>
        <authorList>
            <person name="Sahl J."/>
            <person name="Keim P."/>
            <person name="Wagner D."/>
        </authorList>
    </citation>
    <scope>NUCLEOTIDE SEQUENCE [LARGE SCALE GENOMIC DNA]</scope>
    <source>
        <strain evidence="1 2">MSMB2058</strain>
    </source>
</reference>
<evidence type="ECO:0000313" key="1">
    <source>
        <dbReference type="EMBL" id="KVM23304.1"/>
    </source>
</evidence>
<sequence length="303" mass="31500">MPTMMVLGDYLFSINTLVFQEWARSTEWRWPAQERMGQYDALQFTGPGPDTLELPGVLFPNWRGDINGLDELRSMGDDGQPYQLVDSMGYVQGRWIMERLDERQSHHMVDGTPQKVDFTLRLRKFDDGEETDDGASILDKATGALSSVAGAGSALSGVAGVVGKIQSGAASVLGDLKSAAAQVQAAVAPVLADAASVVGAVNRGIAVVNDIRNVASQVEQQVKSIGNIGAALSGATTLFEKARALGIHAASASAVIANISSMAGTLPAAATSALSAAHNATKGVSGLLASTQSAAQSILSKFP</sequence>
<comment type="caution">
    <text evidence="1">The sequence shown here is derived from an EMBL/GenBank/DDBJ whole genome shotgun (WGS) entry which is preliminary data.</text>
</comment>